<comment type="subcellular location">
    <subcellularLocation>
        <location evidence="1">Cell membrane</location>
        <topology evidence="1">Single-pass membrane protein</topology>
    </subcellularLocation>
</comment>
<dbReference type="GO" id="GO:0099104">
    <property type="term" value="F:potassium channel activator activity"/>
    <property type="evidence" value="ECO:0007669"/>
    <property type="project" value="TreeGrafter"/>
</dbReference>
<keyword evidence="6 11" id="KW-1133">Transmembrane helix</keyword>
<dbReference type="InterPro" id="IPR001611">
    <property type="entry name" value="Leu-rich_rpt"/>
</dbReference>
<evidence type="ECO:0000256" key="2">
    <source>
        <dbReference type="ARBA" id="ARBA00022448"/>
    </source>
</evidence>
<evidence type="ECO:0000256" key="6">
    <source>
        <dbReference type="ARBA" id="ARBA00022989"/>
    </source>
</evidence>
<dbReference type="Proteomes" id="UP001153620">
    <property type="component" value="Chromosome 4"/>
</dbReference>
<dbReference type="InterPro" id="IPR032675">
    <property type="entry name" value="LRR_dom_sf"/>
</dbReference>
<evidence type="ECO:0000256" key="5">
    <source>
        <dbReference type="ARBA" id="ARBA00022729"/>
    </source>
</evidence>
<dbReference type="InterPro" id="IPR051432">
    <property type="entry name" value="KCNMA1_auxiliary"/>
</dbReference>
<keyword evidence="9" id="KW-1015">Disulfide bond</keyword>
<dbReference type="GO" id="GO:0008076">
    <property type="term" value="C:voltage-gated potassium channel complex"/>
    <property type="evidence" value="ECO:0007669"/>
    <property type="project" value="TreeGrafter"/>
</dbReference>
<dbReference type="PANTHER" id="PTHR46473:SF26">
    <property type="entry name" value="LRRNT DOMAIN-CONTAINING PROTEIN"/>
    <property type="match status" value="1"/>
</dbReference>
<gene>
    <name evidence="12" type="ORF">CHIRRI_LOCUS14866</name>
</gene>
<evidence type="ECO:0000256" key="9">
    <source>
        <dbReference type="ARBA" id="ARBA00023157"/>
    </source>
</evidence>
<protein>
    <submittedName>
        <fullName evidence="12">Uncharacterized protein</fullName>
    </submittedName>
</protein>
<keyword evidence="7" id="KW-0406">Ion transport</keyword>
<evidence type="ECO:0000256" key="11">
    <source>
        <dbReference type="SAM" id="Phobius"/>
    </source>
</evidence>
<evidence type="ECO:0000256" key="8">
    <source>
        <dbReference type="ARBA" id="ARBA00023136"/>
    </source>
</evidence>
<dbReference type="PANTHER" id="PTHR46473">
    <property type="entry name" value="GH08155P"/>
    <property type="match status" value="1"/>
</dbReference>
<evidence type="ECO:0000256" key="7">
    <source>
        <dbReference type="ARBA" id="ARBA00023065"/>
    </source>
</evidence>
<keyword evidence="4 11" id="KW-0812">Transmembrane</keyword>
<keyword evidence="10" id="KW-0407">Ion channel</keyword>
<evidence type="ECO:0000256" key="1">
    <source>
        <dbReference type="ARBA" id="ARBA00004162"/>
    </source>
</evidence>
<accession>A0A9N9S665</accession>
<dbReference type="Gene3D" id="3.80.10.10">
    <property type="entry name" value="Ribonuclease Inhibitor"/>
    <property type="match status" value="1"/>
</dbReference>
<evidence type="ECO:0000313" key="13">
    <source>
        <dbReference type="Proteomes" id="UP001153620"/>
    </source>
</evidence>
<keyword evidence="13" id="KW-1185">Reference proteome</keyword>
<reference evidence="12" key="1">
    <citation type="submission" date="2022-01" db="EMBL/GenBank/DDBJ databases">
        <authorList>
            <person name="King R."/>
        </authorList>
    </citation>
    <scope>NUCLEOTIDE SEQUENCE</scope>
</reference>
<name>A0A9N9S665_9DIPT</name>
<evidence type="ECO:0000256" key="4">
    <source>
        <dbReference type="ARBA" id="ARBA00022692"/>
    </source>
</evidence>
<dbReference type="EMBL" id="OU895880">
    <property type="protein sequence ID" value="CAG9812061.1"/>
    <property type="molecule type" value="Genomic_DNA"/>
</dbReference>
<proteinExistence type="predicted"/>
<dbReference type="AlphaFoldDB" id="A0A9N9S665"/>
<dbReference type="Pfam" id="PF13855">
    <property type="entry name" value="LRR_8"/>
    <property type="match status" value="1"/>
</dbReference>
<keyword evidence="3" id="KW-1003">Cell membrane</keyword>
<sequence length="196" mass="22980">MNGNHETGKTSADVSAVHAYLRTVNFIPDFTPVTRNVKGLSFVQCRLIMLRKQDLQPYNKLEYLWLNENYLKHLDGDAFMYNQNIKVINLQSNKLTKIDRNIFKNLISLEVLILNKNECLKNVTESKLHMADWMDKINEFCQNYPEVIVARPREEYKRNVREKTSIWVTFGVTFASFSVVVIVIVILYNIKRFISL</sequence>
<feature type="transmembrane region" description="Helical" evidence="11">
    <location>
        <begin position="166"/>
        <end position="190"/>
    </location>
</feature>
<organism evidence="12 13">
    <name type="scientific">Chironomus riparius</name>
    <dbReference type="NCBI Taxonomy" id="315576"/>
    <lineage>
        <taxon>Eukaryota</taxon>
        <taxon>Metazoa</taxon>
        <taxon>Ecdysozoa</taxon>
        <taxon>Arthropoda</taxon>
        <taxon>Hexapoda</taxon>
        <taxon>Insecta</taxon>
        <taxon>Pterygota</taxon>
        <taxon>Neoptera</taxon>
        <taxon>Endopterygota</taxon>
        <taxon>Diptera</taxon>
        <taxon>Nematocera</taxon>
        <taxon>Chironomoidea</taxon>
        <taxon>Chironomidae</taxon>
        <taxon>Chironominae</taxon>
        <taxon>Chironomus</taxon>
    </lineage>
</organism>
<dbReference type="SUPFAM" id="SSF52058">
    <property type="entry name" value="L domain-like"/>
    <property type="match status" value="1"/>
</dbReference>
<evidence type="ECO:0000256" key="10">
    <source>
        <dbReference type="ARBA" id="ARBA00023303"/>
    </source>
</evidence>
<evidence type="ECO:0000313" key="12">
    <source>
        <dbReference type="EMBL" id="CAG9812061.1"/>
    </source>
</evidence>
<evidence type="ECO:0000256" key="3">
    <source>
        <dbReference type="ARBA" id="ARBA00022475"/>
    </source>
</evidence>
<dbReference type="GO" id="GO:0005249">
    <property type="term" value="F:voltage-gated potassium channel activity"/>
    <property type="evidence" value="ECO:0007669"/>
    <property type="project" value="TreeGrafter"/>
</dbReference>
<dbReference type="GO" id="GO:0044325">
    <property type="term" value="F:transmembrane transporter binding"/>
    <property type="evidence" value="ECO:0007669"/>
    <property type="project" value="TreeGrafter"/>
</dbReference>
<keyword evidence="2" id="KW-0813">Transport</keyword>
<keyword evidence="5" id="KW-0732">Signal</keyword>
<reference evidence="12" key="2">
    <citation type="submission" date="2022-10" db="EMBL/GenBank/DDBJ databases">
        <authorList>
            <consortium name="ENA_rothamsted_submissions"/>
            <consortium name="culmorum"/>
            <person name="King R."/>
        </authorList>
    </citation>
    <scope>NUCLEOTIDE SEQUENCE</scope>
</reference>
<dbReference type="OrthoDB" id="7736698at2759"/>
<keyword evidence="8 11" id="KW-0472">Membrane</keyword>